<dbReference type="HOGENOM" id="CLU_474028_0_0_1"/>
<feature type="domain" description="RIIa" evidence="2">
    <location>
        <begin position="14"/>
        <end position="51"/>
    </location>
</feature>
<dbReference type="CDD" id="cd23767">
    <property type="entry name" value="IQCD"/>
    <property type="match status" value="2"/>
</dbReference>
<dbReference type="PROSITE" id="PS50096">
    <property type="entry name" value="IQ"/>
    <property type="match status" value="2"/>
</dbReference>
<dbReference type="CDD" id="cd12100">
    <property type="entry name" value="DD_CABYR_SP17"/>
    <property type="match status" value="1"/>
</dbReference>
<dbReference type="OMA" id="NNHAFKN"/>
<dbReference type="Pfam" id="PF02197">
    <property type="entry name" value="RIIa"/>
    <property type="match status" value="1"/>
</dbReference>
<feature type="compositionally biased region" description="Basic and acidic residues" evidence="1">
    <location>
        <begin position="526"/>
        <end position="535"/>
    </location>
</feature>
<feature type="compositionally biased region" description="Low complexity" evidence="1">
    <location>
        <begin position="556"/>
        <end position="565"/>
    </location>
</feature>
<dbReference type="AlphaFoldDB" id="W5M2L9"/>
<dbReference type="GeneTree" id="ENSGT00440000039164"/>
<feature type="compositionally biased region" description="Basic and acidic residues" evidence="1">
    <location>
        <begin position="408"/>
        <end position="460"/>
    </location>
</feature>
<dbReference type="Ensembl" id="ENSLOCT00000002633.1">
    <property type="protein sequence ID" value="ENSLOCP00000002627.1"/>
    <property type="gene ID" value="ENSLOCG00000002254.1"/>
</dbReference>
<feature type="compositionally biased region" description="Acidic residues" evidence="1">
    <location>
        <begin position="566"/>
        <end position="575"/>
    </location>
</feature>
<reference evidence="3" key="2">
    <citation type="submission" date="2025-08" db="UniProtKB">
        <authorList>
            <consortium name="Ensembl"/>
        </authorList>
    </citation>
    <scope>IDENTIFICATION</scope>
</reference>
<dbReference type="SMART" id="SM00015">
    <property type="entry name" value="IQ"/>
    <property type="match status" value="2"/>
</dbReference>
<keyword evidence="4" id="KW-1185">Reference proteome</keyword>
<name>W5M2L9_LEPOC</name>
<organism evidence="3 4">
    <name type="scientific">Lepisosteus oculatus</name>
    <name type="common">Spotted gar</name>
    <dbReference type="NCBI Taxonomy" id="7918"/>
    <lineage>
        <taxon>Eukaryota</taxon>
        <taxon>Metazoa</taxon>
        <taxon>Chordata</taxon>
        <taxon>Craniata</taxon>
        <taxon>Vertebrata</taxon>
        <taxon>Euteleostomi</taxon>
        <taxon>Actinopterygii</taxon>
        <taxon>Neopterygii</taxon>
        <taxon>Holostei</taxon>
        <taxon>Semionotiformes</taxon>
        <taxon>Lepisosteidae</taxon>
        <taxon>Lepisosteus</taxon>
    </lineage>
</organism>
<dbReference type="PANTHER" id="PTHR10699:SF16">
    <property type="entry name" value="SPERM SURFACE PROTEIN SP17"/>
    <property type="match status" value="1"/>
</dbReference>
<evidence type="ECO:0000256" key="1">
    <source>
        <dbReference type="SAM" id="MobiDB-lite"/>
    </source>
</evidence>
<evidence type="ECO:0000259" key="2">
    <source>
        <dbReference type="SMART" id="SM00394"/>
    </source>
</evidence>
<dbReference type="Bgee" id="ENSLOCG00000002254">
    <property type="expression patterns" value="Expressed in brain and 11 other cell types or tissues"/>
</dbReference>
<protein>
    <recommendedName>
        <fullName evidence="2">RIIa domain-containing protein</fullName>
    </recommendedName>
</protein>
<feature type="region of interest" description="Disordered" evidence="1">
    <location>
        <begin position="287"/>
        <end position="575"/>
    </location>
</feature>
<feature type="compositionally biased region" description="Acidic residues" evidence="1">
    <location>
        <begin position="395"/>
        <end position="407"/>
    </location>
</feature>
<dbReference type="EMBL" id="AHAT01024085">
    <property type="status" value="NOT_ANNOTATED_CDS"/>
    <property type="molecule type" value="Genomic_DNA"/>
</dbReference>
<dbReference type="SUPFAM" id="SSF47391">
    <property type="entry name" value="Dimerization-anchoring domain of cAMP-dependent PK regulatory subunit"/>
    <property type="match status" value="1"/>
</dbReference>
<dbReference type="Gene3D" id="1.20.890.10">
    <property type="entry name" value="cAMP-dependent protein kinase regulatory subunit, dimerization-anchoring domain"/>
    <property type="match status" value="1"/>
</dbReference>
<dbReference type="InParanoid" id="W5M2L9"/>
<dbReference type="Pfam" id="PF00612">
    <property type="entry name" value="IQ"/>
    <property type="match status" value="2"/>
</dbReference>
<dbReference type="Gene3D" id="1.20.5.190">
    <property type="match status" value="1"/>
</dbReference>
<proteinExistence type="predicted"/>
<feature type="compositionally biased region" description="Acidic residues" evidence="1">
    <location>
        <begin position="494"/>
        <end position="504"/>
    </location>
</feature>
<accession>W5M2L9</accession>
<reference evidence="4" key="1">
    <citation type="submission" date="2011-12" db="EMBL/GenBank/DDBJ databases">
        <title>The Draft Genome of Lepisosteus oculatus.</title>
        <authorList>
            <consortium name="The Broad Institute Genome Assembly &amp; Analysis Group"/>
            <consortium name="Computational R&amp;D Group"/>
            <consortium name="and Sequencing Platform"/>
            <person name="Di Palma F."/>
            <person name="Alfoldi J."/>
            <person name="Johnson J."/>
            <person name="Berlin A."/>
            <person name="Gnerre S."/>
            <person name="Jaffe D."/>
            <person name="MacCallum I."/>
            <person name="Young S."/>
            <person name="Walker B.J."/>
            <person name="Lander E.S."/>
            <person name="Lindblad-Toh K."/>
        </authorList>
    </citation>
    <scope>NUCLEOTIDE SEQUENCE [LARGE SCALE GENOMIC DNA]</scope>
</reference>
<dbReference type="EMBL" id="AHAT01024084">
    <property type="status" value="NOT_ANNOTATED_CDS"/>
    <property type="molecule type" value="Genomic_DNA"/>
</dbReference>
<dbReference type="PANTHER" id="PTHR10699">
    <property type="entry name" value="NEUROMODULIN"/>
    <property type="match status" value="1"/>
</dbReference>
<feature type="compositionally biased region" description="Basic and acidic residues" evidence="1">
    <location>
        <begin position="297"/>
        <end position="312"/>
    </location>
</feature>
<dbReference type="InterPro" id="IPR003117">
    <property type="entry name" value="cAMP_dep_PK_reg_su_I/II_a/b"/>
</dbReference>
<dbReference type="SMART" id="SM00394">
    <property type="entry name" value="RIIa"/>
    <property type="match status" value="1"/>
</dbReference>
<dbReference type="eggNOG" id="ENOG502S4R6">
    <property type="taxonomic scope" value="Eukaryota"/>
</dbReference>
<evidence type="ECO:0000313" key="3">
    <source>
        <dbReference type="Ensembl" id="ENSLOCP00000002627.1"/>
    </source>
</evidence>
<feature type="compositionally biased region" description="Basic and acidic residues" evidence="1">
    <location>
        <begin position="368"/>
        <end position="382"/>
    </location>
</feature>
<dbReference type="GO" id="GO:0005516">
    <property type="term" value="F:calmodulin binding"/>
    <property type="evidence" value="ECO:0000318"/>
    <property type="project" value="GO_Central"/>
</dbReference>
<feature type="region of interest" description="Disordered" evidence="1">
    <location>
        <begin position="243"/>
        <end position="264"/>
    </location>
</feature>
<sequence>MSVPFSNTHLRVPRGFGNVLEGLAREVLRDQPRDIPAYAAQYFKALLKEREESGLDPAEWSARLEDRFYNNHAFKENQRKTNDSPEKDEAAVKIQATYRGYVARQEVKKLKTSTTNLNEKTSGKDGEPLEIHDPEIIEQVQVPTITSVYPSVFAEDLDAEIEGVDESDADIGGAELGHDPAHEFPYGGVANVDICAEELKGIAYNEETVDPTPGEVYFSNRSPADMVLFSPGDLSALEVLDSPKPEGQLLPQGEEEDAGETESQVEALDKLGEDFDASEKHILETEELENPGCSSVEETHLGKARTEAKPDTVEEDWVSADGRYSHGAAERAEGNFEMNEDTTSPSAPKENKIEGDEALEETVMEVTPELKDMAEGKSLDEKLEVDEDVDHKTDNEEEGLKDEDPDEDTKSTLKETVSEEKSLQEDSQKETELTDEDLHLKGRKEELKAQEDGVETRQGEDDQEEHEDEGERGQDLNTEQGGDQTEDCAKQQEEDIMDIPLDDPEANKAAAKIQASFRGHMTRKKMKDDKPRDEVSSSGAGESSRDRESLNGGQSESGAAESGAAEGDDASAPEQ</sequence>
<evidence type="ECO:0000313" key="4">
    <source>
        <dbReference type="Proteomes" id="UP000018468"/>
    </source>
</evidence>
<dbReference type="InterPro" id="IPR047579">
    <property type="entry name" value="DD_CABYR_SP17"/>
</dbReference>
<dbReference type="InterPro" id="IPR000048">
    <property type="entry name" value="IQ_motif_EF-hand-BS"/>
</dbReference>
<dbReference type="Proteomes" id="UP000018468">
    <property type="component" value="Linkage group LG26"/>
</dbReference>
<reference evidence="3" key="3">
    <citation type="submission" date="2025-09" db="UniProtKB">
        <authorList>
            <consortium name="Ensembl"/>
        </authorList>
    </citation>
    <scope>IDENTIFICATION</scope>
</reference>